<dbReference type="InterPro" id="IPR002885">
    <property type="entry name" value="PPR_rpt"/>
</dbReference>
<accession>A0ABC9CLD4</accession>
<reference evidence="5 6" key="2">
    <citation type="submission" date="2024-10" db="EMBL/GenBank/DDBJ databases">
        <authorList>
            <person name="Ryan C."/>
        </authorList>
    </citation>
    <scope>NUCLEOTIDE SEQUENCE [LARGE SCALE GENOMIC DNA]</scope>
</reference>
<feature type="repeat" description="PPR" evidence="3">
    <location>
        <begin position="296"/>
        <end position="326"/>
    </location>
</feature>
<dbReference type="Gene3D" id="1.25.40.10">
    <property type="entry name" value="Tetratricopeptide repeat domain"/>
    <property type="match status" value="4"/>
</dbReference>
<dbReference type="PROSITE" id="PS51375">
    <property type="entry name" value="PPR"/>
    <property type="match status" value="5"/>
</dbReference>
<evidence type="ECO:0000256" key="4">
    <source>
        <dbReference type="SAM" id="MobiDB-lite"/>
    </source>
</evidence>
<sequence>MMNSPRMSSPSSSAAPPPAANAAHRTSPLRLYPKHSKPRHYRLAAAVAASTRRAGRRSQSWTPPGRRGGAGSIWVNPSAPPRPGATSRTLRRLVELDDLDAALRLLLGGPSTSTPAASDSVPEPPAVITCNILIKKLCSRRRLADAERVLETLKASGAADAVSHNTLVAGYCRDGRLSDAERVLDVARASGAANVVTYTALIDGYCRSSRLADALHLIASMPVAPDTYTYNTVLKGLCGAKQWEEAKELMEEMIGNNCHPNEVTFATQIRAFCQNGLLDRAVELLEQMPQYGCTPDVIIYSTLVNGFSEHGRVDKALELFNTMLCKPNTVCYNAALKGLCIAGRWEEVGELIAEMVRKDCPPNDATFSTLINTLCQNRVYVELSDGVMLRSL</sequence>
<dbReference type="AlphaFoldDB" id="A0ABC9CLD4"/>
<evidence type="ECO:0008006" key="7">
    <source>
        <dbReference type="Google" id="ProtNLM"/>
    </source>
</evidence>
<dbReference type="PANTHER" id="PTHR47937:SF6">
    <property type="entry name" value="PENTACOTRIPEPTIDE-REPEAT REGION OF PRORP DOMAIN-CONTAINING PROTEIN"/>
    <property type="match status" value="1"/>
</dbReference>
<dbReference type="InterPro" id="IPR011990">
    <property type="entry name" value="TPR-like_helical_dom_sf"/>
</dbReference>
<keyword evidence="2" id="KW-0809">Transit peptide</keyword>
<evidence type="ECO:0000313" key="5">
    <source>
        <dbReference type="EMBL" id="CAL5022085.1"/>
    </source>
</evidence>
<evidence type="ECO:0000256" key="3">
    <source>
        <dbReference type="PROSITE-ProRule" id="PRU00708"/>
    </source>
</evidence>
<dbReference type="Proteomes" id="UP001497457">
    <property type="component" value="Chromosome 3rd"/>
</dbReference>
<dbReference type="EMBL" id="OZ075113">
    <property type="protein sequence ID" value="CAL5022085.1"/>
    <property type="molecule type" value="Genomic_DNA"/>
</dbReference>
<protein>
    <recommendedName>
        <fullName evidence="7">Pentatricopeptide repeat-containing protein</fullName>
    </recommendedName>
</protein>
<evidence type="ECO:0000256" key="2">
    <source>
        <dbReference type="ARBA" id="ARBA00022946"/>
    </source>
</evidence>
<feature type="repeat" description="PPR" evidence="3">
    <location>
        <begin position="328"/>
        <end position="362"/>
    </location>
</feature>
<name>A0ABC9CLD4_9POAL</name>
<feature type="repeat" description="PPR" evidence="3">
    <location>
        <begin position="160"/>
        <end position="194"/>
    </location>
</feature>
<feature type="compositionally biased region" description="Low complexity" evidence="4">
    <location>
        <begin position="1"/>
        <end position="14"/>
    </location>
</feature>
<reference evidence="6" key="1">
    <citation type="submission" date="2024-06" db="EMBL/GenBank/DDBJ databases">
        <authorList>
            <person name="Ryan C."/>
        </authorList>
    </citation>
    <scope>NUCLEOTIDE SEQUENCE [LARGE SCALE GENOMIC DNA]</scope>
</reference>
<feature type="compositionally biased region" description="Low complexity" evidence="4">
    <location>
        <begin position="43"/>
        <end position="52"/>
    </location>
</feature>
<dbReference type="InterPro" id="IPR052308">
    <property type="entry name" value="PPR_domain-containing"/>
</dbReference>
<dbReference type="NCBIfam" id="TIGR00756">
    <property type="entry name" value="PPR"/>
    <property type="match status" value="7"/>
</dbReference>
<evidence type="ECO:0000256" key="1">
    <source>
        <dbReference type="ARBA" id="ARBA00022737"/>
    </source>
</evidence>
<feature type="region of interest" description="Disordered" evidence="4">
    <location>
        <begin position="1"/>
        <end position="86"/>
    </location>
</feature>
<proteinExistence type="predicted"/>
<feature type="repeat" description="PPR" evidence="3">
    <location>
        <begin position="261"/>
        <end position="295"/>
    </location>
</feature>
<dbReference type="Pfam" id="PF13041">
    <property type="entry name" value="PPR_2"/>
    <property type="match status" value="2"/>
</dbReference>
<keyword evidence="6" id="KW-1185">Reference proteome</keyword>
<dbReference type="Pfam" id="PF01535">
    <property type="entry name" value="PPR"/>
    <property type="match status" value="1"/>
</dbReference>
<keyword evidence="1" id="KW-0677">Repeat</keyword>
<gene>
    <name evidence="5" type="ORF">URODEC1_LOCUS76322</name>
</gene>
<feature type="repeat" description="PPR" evidence="3">
    <location>
        <begin position="226"/>
        <end position="260"/>
    </location>
</feature>
<organism evidence="5 6">
    <name type="scientific">Urochloa decumbens</name>
    <dbReference type="NCBI Taxonomy" id="240449"/>
    <lineage>
        <taxon>Eukaryota</taxon>
        <taxon>Viridiplantae</taxon>
        <taxon>Streptophyta</taxon>
        <taxon>Embryophyta</taxon>
        <taxon>Tracheophyta</taxon>
        <taxon>Spermatophyta</taxon>
        <taxon>Magnoliopsida</taxon>
        <taxon>Liliopsida</taxon>
        <taxon>Poales</taxon>
        <taxon>Poaceae</taxon>
        <taxon>PACMAD clade</taxon>
        <taxon>Panicoideae</taxon>
        <taxon>Panicodae</taxon>
        <taxon>Paniceae</taxon>
        <taxon>Melinidinae</taxon>
        <taxon>Urochloa</taxon>
    </lineage>
</organism>
<dbReference type="PANTHER" id="PTHR47937">
    <property type="entry name" value="PLASTID TRANSCRIPTIONALLY ACTIVE CHROMOSOME 2-LIKE PROTEIN"/>
    <property type="match status" value="1"/>
</dbReference>
<dbReference type="Pfam" id="PF12854">
    <property type="entry name" value="PPR_1"/>
    <property type="match status" value="3"/>
</dbReference>
<feature type="compositionally biased region" description="Basic residues" evidence="4">
    <location>
        <begin position="32"/>
        <end position="42"/>
    </location>
</feature>
<evidence type="ECO:0000313" key="6">
    <source>
        <dbReference type="Proteomes" id="UP001497457"/>
    </source>
</evidence>